<keyword evidence="1" id="KW-1133">Transmembrane helix</keyword>
<feature type="transmembrane region" description="Helical" evidence="1">
    <location>
        <begin position="47"/>
        <end position="66"/>
    </location>
</feature>
<accession>A0A5C7VZW5</accession>
<reference evidence="2 3" key="1">
    <citation type="submission" date="2018-09" db="EMBL/GenBank/DDBJ databases">
        <title>Metagenome Assembled Genomes from an Advanced Water Purification Facility.</title>
        <authorList>
            <person name="Stamps B.W."/>
            <person name="Spear J.R."/>
        </authorList>
    </citation>
    <scope>NUCLEOTIDE SEQUENCE [LARGE SCALE GENOMIC DNA]</scope>
    <source>
        <strain evidence="2">Bin_54_1</strain>
    </source>
</reference>
<keyword evidence="1" id="KW-0812">Transmembrane</keyword>
<gene>
    <name evidence="2" type="ORF">E6Q60_03555</name>
</gene>
<organism evidence="2 3">
    <name type="scientific">Nitrosomonas oligotropha</name>
    <dbReference type="NCBI Taxonomy" id="42354"/>
    <lineage>
        <taxon>Bacteria</taxon>
        <taxon>Pseudomonadati</taxon>
        <taxon>Pseudomonadota</taxon>
        <taxon>Betaproteobacteria</taxon>
        <taxon>Nitrosomonadales</taxon>
        <taxon>Nitrosomonadaceae</taxon>
        <taxon>Nitrosomonas</taxon>
    </lineage>
</organism>
<name>A0A5C7VZW5_9PROT</name>
<dbReference type="AlphaFoldDB" id="A0A5C7VZW5"/>
<proteinExistence type="predicted"/>
<dbReference type="EMBL" id="SSFX01000028">
    <property type="protein sequence ID" value="TXI29744.1"/>
    <property type="molecule type" value="Genomic_DNA"/>
</dbReference>
<feature type="transmembrane region" description="Helical" evidence="1">
    <location>
        <begin position="12"/>
        <end position="41"/>
    </location>
</feature>
<comment type="caution">
    <text evidence="2">The sequence shown here is derived from an EMBL/GenBank/DDBJ whole genome shotgun (WGS) entry which is preliminary data.</text>
</comment>
<evidence type="ECO:0000256" key="1">
    <source>
        <dbReference type="SAM" id="Phobius"/>
    </source>
</evidence>
<evidence type="ECO:0000313" key="2">
    <source>
        <dbReference type="EMBL" id="TXI29744.1"/>
    </source>
</evidence>
<sequence length="308" mass="32567">MHNRTAFLKAGAYAGFAGAMIFIVQAVFTSASSTAAIGLIMIPFYGFPAAGVGWALVYSAFAVLDLRSGKASWNSRNVQFAAVFLAALVFAGVVFFAQQRALAVAKNPASAPQALEAVSQHWIPWGRREVEIALAQHPSTPTAILDRLAVSSDNAVVQQVGANANTTLAALEGIAAGALTYERVAGLAGNQKISRAMMEKLIAATLSDINAADPVRQGLYKTYVLSALAANAALPQDLFDRVAASDSPTHFLVLAVINSPHVNCLQMSGLLVSAPALENAGLYNTILNKMTEKNCFVENKYLKQPVNE</sequence>
<feature type="transmembrane region" description="Helical" evidence="1">
    <location>
        <begin position="78"/>
        <end position="97"/>
    </location>
</feature>
<dbReference type="Proteomes" id="UP000321055">
    <property type="component" value="Unassembled WGS sequence"/>
</dbReference>
<keyword evidence="1" id="KW-0472">Membrane</keyword>
<evidence type="ECO:0000313" key="3">
    <source>
        <dbReference type="Proteomes" id="UP000321055"/>
    </source>
</evidence>
<protein>
    <submittedName>
        <fullName evidence="2">Uncharacterized protein</fullName>
    </submittedName>
</protein>